<evidence type="ECO:0000313" key="1">
    <source>
        <dbReference type="EMBL" id="KAA8532122.1"/>
    </source>
</evidence>
<dbReference type="AlphaFoldDB" id="A0A5J5AQV2"/>
<organism evidence="1 2">
    <name type="scientific">Nyssa sinensis</name>
    <dbReference type="NCBI Taxonomy" id="561372"/>
    <lineage>
        <taxon>Eukaryota</taxon>
        <taxon>Viridiplantae</taxon>
        <taxon>Streptophyta</taxon>
        <taxon>Embryophyta</taxon>
        <taxon>Tracheophyta</taxon>
        <taxon>Spermatophyta</taxon>
        <taxon>Magnoliopsida</taxon>
        <taxon>eudicotyledons</taxon>
        <taxon>Gunneridae</taxon>
        <taxon>Pentapetalae</taxon>
        <taxon>asterids</taxon>
        <taxon>Cornales</taxon>
        <taxon>Nyssaceae</taxon>
        <taxon>Nyssa</taxon>
    </lineage>
</organism>
<name>A0A5J5AQV2_9ASTE</name>
<dbReference type="Proteomes" id="UP000325577">
    <property type="component" value="Linkage Group LG2"/>
</dbReference>
<keyword evidence="2" id="KW-1185">Reference proteome</keyword>
<sequence>MDKKKCCRRRIGKPVSIKPGDDSKFDLESPWLSPNTLVSFSLLVPLGFEYGSGGAGGFGSGGGVRGGAASGGGGFGGGHGIGGGYGVKPVVDLVKGVEPLLIH</sequence>
<evidence type="ECO:0000313" key="2">
    <source>
        <dbReference type="Proteomes" id="UP000325577"/>
    </source>
</evidence>
<proteinExistence type="predicted"/>
<protein>
    <submittedName>
        <fullName evidence="1">Uncharacterized protein</fullName>
    </submittedName>
</protein>
<dbReference type="EMBL" id="CM018043">
    <property type="protein sequence ID" value="KAA8532122.1"/>
    <property type="molecule type" value="Genomic_DNA"/>
</dbReference>
<dbReference type="OrthoDB" id="118550at2759"/>
<gene>
    <name evidence="1" type="ORF">F0562_006736</name>
</gene>
<accession>A0A5J5AQV2</accession>
<reference evidence="1 2" key="1">
    <citation type="submission" date="2019-09" db="EMBL/GenBank/DDBJ databases">
        <title>A chromosome-level genome assembly of the Chinese tupelo Nyssa sinensis.</title>
        <authorList>
            <person name="Yang X."/>
            <person name="Kang M."/>
            <person name="Yang Y."/>
            <person name="Xiong H."/>
            <person name="Wang M."/>
            <person name="Zhang Z."/>
            <person name="Wang Z."/>
            <person name="Wu H."/>
            <person name="Ma T."/>
            <person name="Liu J."/>
            <person name="Xi Z."/>
        </authorList>
    </citation>
    <scope>NUCLEOTIDE SEQUENCE [LARGE SCALE GENOMIC DNA]</scope>
    <source>
        <strain evidence="1">J267</strain>
        <tissue evidence="1">Leaf</tissue>
    </source>
</reference>